<evidence type="ECO:0000313" key="3">
    <source>
        <dbReference type="Proteomes" id="UP000199529"/>
    </source>
</evidence>
<proteinExistence type="predicted"/>
<dbReference type="EMBL" id="FNOK01000003">
    <property type="protein sequence ID" value="SDW45236.1"/>
    <property type="molecule type" value="Genomic_DNA"/>
</dbReference>
<dbReference type="SUPFAM" id="SSF54427">
    <property type="entry name" value="NTF2-like"/>
    <property type="match status" value="1"/>
</dbReference>
<feature type="domain" description="DUF4440" evidence="1">
    <location>
        <begin position="12"/>
        <end position="105"/>
    </location>
</feature>
<keyword evidence="3" id="KW-1185">Reference proteome</keyword>
<dbReference type="Gene3D" id="3.10.450.50">
    <property type="match status" value="1"/>
</dbReference>
<dbReference type="Proteomes" id="UP000199529">
    <property type="component" value="Unassembled WGS sequence"/>
</dbReference>
<evidence type="ECO:0000313" key="2">
    <source>
        <dbReference type="EMBL" id="SDW45236.1"/>
    </source>
</evidence>
<dbReference type="InterPro" id="IPR027843">
    <property type="entry name" value="DUF4440"/>
</dbReference>
<protein>
    <recommendedName>
        <fullName evidence="1">DUF4440 domain-containing protein</fullName>
    </recommendedName>
</protein>
<evidence type="ECO:0000259" key="1">
    <source>
        <dbReference type="Pfam" id="PF14534"/>
    </source>
</evidence>
<reference evidence="3" key="1">
    <citation type="submission" date="2016-10" db="EMBL/GenBank/DDBJ databases">
        <authorList>
            <person name="Varghese N."/>
            <person name="Submissions S."/>
        </authorList>
    </citation>
    <scope>NUCLEOTIDE SEQUENCE [LARGE SCALE GENOMIC DNA]</scope>
    <source>
        <strain evidence="3">CGMCC 4.3530</strain>
    </source>
</reference>
<accession>A0A1H2TML6</accession>
<organism evidence="2 3">
    <name type="scientific">Saccharopolyspora shandongensis</name>
    <dbReference type="NCBI Taxonomy" id="418495"/>
    <lineage>
        <taxon>Bacteria</taxon>
        <taxon>Bacillati</taxon>
        <taxon>Actinomycetota</taxon>
        <taxon>Actinomycetes</taxon>
        <taxon>Pseudonocardiales</taxon>
        <taxon>Pseudonocardiaceae</taxon>
        <taxon>Saccharopolyspora</taxon>
    </lineage>
</organism>
<gene>
    <name evidence="2" type="ORF">SAMN05216215_1003159</name>
</gene>
<sequence length="117" mass="13054">MDEDFETVINSELELLTPGVRANDDAVRALLHEDFREFGASGTIWDRETVVHATRASSSTPIQADDLRPVRLGPDAILLTYTARMEDSTSLRTAIWIRADGAWKLRHHQGTRLPPGS</sequence>
<name>A0A1H2TML6_9PSEU</name>
<dbReference type="OrthoDB" id="7845843at2"/>
<dbReference type="InterPro" id="IPR032710">
    <property type="entry name" value="NTF2-like_dom_sf"/>
</dbReference>
<dbReference type="RefSeq" id="WP_093261427.1">
    <property type="nucleotide sequence ID" value="NZ_FNOK01000003.1"/>
</dbReference>
<dbReference type="AlphaFoldDB" id="A0A1H2TML6"/>
<dbReference type="STRING" id="418495.SAMN05216215_1003159"/>
<dbReference type="Pfam" id="PF14534">
    <property type="entry name" value="DUF4440"/>
    <property type="match status" value="1"/>
</dbReference>